<protein>
    <recommendedName>
        <fullName evidence="9">Fanconi anemia group D2 protein</fullName>
    </recommendedName>
</protein>
<feature type="compositionally biased region" description="Acidic residues" evidence="6">
    <location>
        <begin position="307"/>
        <end position="325"/>
    </location>
</feature>
<sequence>MSSGNSSGGSSSSKGGRMSFNVPYSNPPNSTVNSSKDVVQRPQKKTKSSSPESSGGGGGSGHIQSPPSLASPTKGGSIRNSSGGSSGGSGTPNNIGLVSQTFDLRNSNDRTRDEEMNDDHQEEDNINFDDDDKVDQEVIKKQPSPPSPPPHPPPRPQPPQTKHVHTQQQQQKNTNNNNNNNNNSNQKNDKKPDRDNDGSESESEEEEVEKSSSEIEESNDEEEEEEEVEHSSSEIEESNDEDEKEREREKEMEKKKRQMYIQQQQQQQKKPKDINEPMIQDSNYDEEEELSKVTDNLSSRKKKTIIQEDEEEIEDQEMGEQDEEHEDQHQKRSTWDLKPQTFEPIPKYQTLIEQQQQQSQFMPMASQYSQIGVPFDSFESEHDHFQLNLIPLNPKMLNLPSQTHFFELLSSLSVQFNPDHQRLFIKDTSLFKRELQKYYKDRKRVEIFQKELGCMINQQEVLFMILSPVVGESKSVTQESMVKLLLSIPALQQDMITMLLGEYLVGLQPDLVKLLISQFRWLELAGGDSCMISSRVLDLFDMMSDQVELKKDLIGFLPELCEDSGHAMAVEHLLQLMSTDSTYTVVVIDALGAFNLTDTTRKKARDAMFIQLSCCVTSELPVVLNALLQSINPSEVTETIKKLRENISFPSTARLISSSTGSPAGLYNQSNMLDRKILEQNSDEMVVLDTLKTNFRFKKDLCTAFIREISSNSKTFNVFDFWLLLVIYSFWSQPKDIESLLKKKIMSGSLTKATLLSSLQSHNISLKPYFKILLILSDSFLRSAEPKVRLIGHHFYYILFQVFHDERDTVLSSLLLHIGSGNIGEVDEALSVLLELSTNCGEILKRHNNFIKRIMDQHEMLLEHQIRKVFRLMATQSFNIQLDGDSYRVENNKDMNELDMYTRKLSSGSSLKYKKFGIISGCAQIQVLAKRVCIKDRDKGEKLIDVPAEVSDRAMYLFNSLSESCKKSKPFDKLLTAYLFDEMQQIFTNQFCPKFIDHIAGLFIDMEEFNNLFNNHIGRIDGVWFKKDDSTMAVDIYPKICNPAQKDNVLVSAPLFRFLRTFVRASKNSLEDLSGVLEVPLVMFDEELLEFDMVKGKDSYALAIYYAVDWIRETINAFSPQMDLYHNGVSQRLKDLIVVEERLNHVLSLCPSFNAPYGSFNSDLRKNLSVDLKKIKKKKLSWLNDEDCDHYLPHLDAIGIHLRKLDLNSLLILQSNVKNSHDGTFNIIELDAPQLHYLLVDFNRKITSLLSSEKRNPFGHGSSQRYILDYSFIEMIKTLMAIFPALCVHLERTVQTIEQLFPDQEEMFKQFKVAQSKSKHNPENQEYKLAMEKMDDVFTKSQKIYSLNLANTHLIFEIFTKILSYDSFDFQDLQEIMASVHEKRTTKLNLTAIDLSFKLFNYFEKFWVSLLQVKAFRPCTSLLTLLTTLYNNDKKSSKGNTNRNGVDPKVQIFNYAKQAIGQSWGRKIPATSTSYLLKTLFSHAENQKEVGIIILCEFFVVVCATNNLNALEKAKSKSKSKAKGKAKGKGKSKAKGKSKGKGKGKGKSTHDSDDDEEEQEEEEEEEENEDSSEQDDHQESQMDDDKLGEESIKMMTNTVFNLVDPERISLRIFNPSSNMVYFRTLFTLINEQMALVDINSQRPKDILIQCQHLVAMCDMLLEFSKEIHYVADSLKHGKNFVMEFTKHFVPIIDKLFEFSISKTKDIIKKFQDVTGALQHLCTQVKNTKDQSGVSLVPLAKKAISTFASEIMVKFRKHKWQNNVSFQLLKTKNAPTRGGGGRGSGSGSDDDDDDDDDDDEQYSNDDEDQDQDQDNSESSNYDGSSSSEYDEAEEVSQVEDSEQEEEPSGDDLDDLIDD</sequence>
<gene>
    <name evidence="7" type="ORF">DFA_04403</name>
</gene>
<dbReference type="GO" id="GO:0036297">
    <property type="term" value="P:interstrand cross-link repair"/>
    <property type="evidence" value="ECO:0007669"/>
    <property type="project" value="TreeGrafter"/>
</dbReference>
<feature type="compositionally biased region" description="Polar residues" evidence="6">
    <location>
        <begin position="91"/>
        <end position="105"/>
    </location>
</feature>
<feature type="compositionally biased region" description="Acidic residues" evidence="6">
    <location>
        <begin position="1787"/>
        <end position="1814"/>
    </location>
</feature>
<feature type="compositionally biased region" description="Acidic residues" evidence="6">
    <location>
        <begin position="198"/>
        <end position="244"/>
    </location>
</feature>
<dbReference type="GO" id="GO:0000793">
    <property type="term" value="C:condensed chromosome"/>
    <property type="evidence" value="ECO:0007669"/>
    <property type="project" value="TreeGrafter"/>
</dbReference>
<feature type="region of interest" description="Disordered" evidence="6">
    <location>
        <begin position="1"/>
        <end position="334"/>
    </location>
</feature>
<feature type="compositionally biased region" description="Basic residues" evidence="6">
    <location>
        <begin position="1516"/>
        <end position="1547"/>
    </location>
</feature>
<dbReference type="EMBL" id="GL883009">
    <property type="protein sequence ID" value="EGG22285.1"/>
    <property type="molecule type" value="Genomic_DNA"/>
</dbReference>
<evidence type="ECO:0000256" key="4">
    <source>
        <dbReference type="ARBA" id="ARBA00023242"/>
    </source>
</evidence>
<feature type="compositionally biased region" description="Pro residues" evidence="6">
    <location>
        <begin position="143"/>
        <end position="159"/>
    </location>
</feature>
<feature type="compositionally biased region" description="Basic and acidic residues" evidence="6">
    <location>
        <begin position="245"/>
        <end position="254"/>
    </location>
</feature>
<dbReference type="GO" id="GO:0070182">
    <property type="term" value="F:DNA polymerase binding"/>
    <property type="evidence" value="ECO:0007669"/>
    <property type="project" value="TreeGrafter"/>
</dbReference>
<dbReference type="KEGG" id="dfa:DFA_04403"/>
<accession>F4PPH2</accession>
<feature type="compositionally biased region" description="Low complexity" evidence="6">
    <location>
        <begin position="1815"/>
        <end position="1826"/>
    </location>
</feature>
<dbReference type="PANTHER" id="PTHR32086:SF0">
    <property type="entry name" value="FANCONI ANEMIA GROUP D2 PROTEIN"/>
    <property type="match status" value="1"/>
</dbReference>
<dbReference type="GeneID" id="14874766"/>
<feature type="compositionally biased region" description="Acidic residues" evidence="6">
    <location>
        <begin position="1827"/>
        <end position="1857"/>
    </location>
</feature>
<dbReference type="InterPro" id="IPR029448">
    <property type="entry name" value="FANCD2"/>
</dbReference>
<dbReference type="GO" id="GO:0031573">
    <property type="term" value="P:mitotic intra-S DNA damage checkpoint signaling"/>
    <property type="evidence" value="ECO:0007669"/>
    <property type="project" value="TreeGrafter"/>
</dbReference>
<keyword evidence="8" id="KW-1185">Reference proteome</keyword>
<dbReference type="OrthoDB" id="27031at2759"/>
<dbReference type="Proteomes" id="UP000007797">
    <property type="component" value="Unassembled WGS sequence"/>
</dbReference>
<dbReference type="PANTHER" id="PTHR32086">
    <property type="entry name" value="FANCONI ANEMIA GROUP D2 PROTEIN"/>
    <property type="match status" value="1"/>
</dbReference>
<reference evidence="8" key="1">
    <citation type="journal article" date="2011" name="Genome Res.">
        <title>Phylogeny-wide analysis of social amoeba genomes highlights ancient origins for complex intercellular communication.</title>
        <authorList>
            <person name="Heidel A.J."/>
            <person name="Lawal H.M."/>
            <person name="Felder M."/>
            <person name="Schilde C."/>
            <person name="Helps N.R."/>
            <person name="Tunggal B."/>
            <person name="Rivero F."/>
            <person name="John U."/>
            <person name="Schleicher M."/>
            <person name="Eichinger L."/>
            <person name="Platzer M."/>
            <person name="Noegel A.A."/>
            <person name="Schaap P."/>
            <person name="Gloeckner G."/>
        </authorList>
    </citation>
    <scope>NUCLEOTIDE SEQUENCE [LARGE SCALE GENOMIC DNA]</scope>
    <source>
        <strain evidence="8">SH3</strain>
    </source>
</reference>
<feature type="compositionally biased region" description="Polar residues" evidence="6">
    <location>
        <begin position="22"/>
        <end position="37"/>
    </location>
</feature>
<feature type="compositionally biased region" description="Basic and acidic residues" evidence="6">
    <location>
        <begin position="187"/>
        <end position="197"/>
    </location>
</feature>
<organism evidence="7 8">
    <name type="scientific">Cavenderia fasciculata</name>
    <name type="common">Slime mold</name>
    <name type="synonym">Dictyostelium fasciculatum</name>
    <dbReference type="NCBI Taxonomy" id="261658"/>
    <lineage>
        <taxon>Eukaryota</taxon>
        <taxon>Amoebozoa</taxon>
        <taxon>Evosea</taxon>
        <taxon>Eumycetozoa</taxon>
        <taxon>Dictyostelia</taxon>
        <taxon>Acytosteliales</taxon>
        <taxon>Cavenderiaceae</taxon>
        <taxon>Cavenderia</taxon>
    </lineage>
</organism>
<evidence type="ECO:0000256" key="2">
    <source>
        <dbReference type="ARBA" id="ARBA00022499"/>
    </source>
</evidence>
<proteinExistence type="inferred from homology"/>
<keyword evidence="2" id="KW-1017">Isopeptide bond</keyword>
<feature type="compositionally biased region" description="Low complexity" evidence="6">
    <location>
        <begin position="259"/>
        <end position="268"/>
    </location>
</feature>
<feature type="compositionally biased region" description="Acidic residues" evidence="6">
    <location>
        <begin position="115"/>
        <end position="134"/>
    </location>
</feature>
<keyword evidence="4" id="KW-0539">Nucleus</keyword>
<evidence type="ECO:0000313" key="7">
    <source>
        <dbReference type="EMBL" id="EGG22285.1"/>
    </source>
</evidence>
<evidence type="ECO:0000256" key="3">
    <source>
        <dbReference type="ARBA" id="ARBA00022843"/>
    </source>
</evidence>
<keyword evidence="3" id="KW-0832">Ubl conjugation</keyword>
<dbReference type="STRING" id="1054147.F4PPH2"/>
<evidence type="ECO:0000256" key="5">
    <source>
        <dbReference type="ARBA" id="ARBA00093456"/>
    </source>
</evidence>
<dbReference type="GO" id="GO:1990918">
    <property type="term" value="P:double-strand break repair involved in meiotic recombination"/>
    <property type="evidence" value="ECO:0007669"/>
    <property type="project" value="TreeGrafter"/>
</dbReference>
<dbReference type="GO" id="GO:0007129">
    <property type="term" value="P:homologous chromosome pairing at meiosis"/>
    <property type="evidence" value="ECO:0007669"/>
    <property type="project" value="TreeGrafter"/>
</dbReference>
<evidence type="ECO:0000256" key="1">
    <source>
        <dbReference type="ARBA" id="ARBA00004123"/>
    </source>
</evidence>
<evidence type="ECO:0000313" key="8">
    <source>
        <dbReference type="Proteomes" id="UP000007797"/>
    </source>
</evidence>
<feature type="region of interest" description="Disordered" evidence="6">
    <location>
        <begin position="1770"/>
        <end position="1857"/>
    </location>
</feature>
<feature type="compositionally biased region" description="Low complexity" evidence="6">
    <location>
        <begin position="166"/>
        <end position="186"/>
    </location>
</feature>
<comment type="similarity">
    <text evidence="5">Belongs to the Fanconi anemia protein FANCD2 family.</text>
</comment>
<feature type="compositionally biased region" description="Basic and acidic residues" evidence="6">
    <location>
        <begin position="1574"/>
        <end position="1585"/>
    </location>
</feature>
<dbReference type="Pfam" id="PF14631">
    <property type="entry name" value="FancD2"/>
    <property type="match status" value="2"/>
</dbReference>
<evidence type="ECO:0000256" key="6">
    <source>
        <dbReference type="SAM" id="MobiDB-lite"/>
    </source>
</evidence>
<feature type="compositionally biased region" description="Gly residues" evidence="6">
    <location>
        <begin position="1776"/>
        <end position="1785"/>
    </location>
</feature>
<comment type="subcellular location">
    <subcellularLocation>
        <location evidence="1">Nucleus</location>
    </subcellularLocation>
</comment>
<dbReference type="GO" id="GO:0005634">
    <property type="term" value="C:nucleus"/>
    <property type="evidence" value="ECO:0007669"/>
    <property type="project" value="UniProtKB-SubCell"/>
</dbReference>
<feature type="compositionally biased region" description="Low complexity" evidence="6">
    <location>
        <begin position="1"/>
        <end position="16"/>
    </location>
</feature>
<name>F4PPH2_CACFS</name>
<dbReference type="OMA" id="MCLSVET"/>
<feature type="compositionally biased region" description="Acidic residues" evidence="6">
    <location>
        <begin position="1552"/>
        <end position="1573"/>
    </location>
</feature>
<feature type="region of interest" description="Disordered" evidence="6">
    <location>
        <begin position="1513"/>
        <end position="1585"/>
    </location>
</feature>
<dbReference type="RefSeq" id="XP_004360136.1">
    <property type="nucleotide sequence ID" value="XM_004360079.1"/>
</dbReference>
<evidence type="ECO:0008006" key="9">
    <source>
        <dbReference type="Google" id="ProtNLM"/>
    </source>
</evidence>